<proteinExistence type="predicted"/>
<evidence type="ECO:0000313" key="2">
    <source>
        <dbReference type="Proteomes" id="UP000743370"/>
    </source>
</evidence>
<protein>
    <submittedName>
        <fullName evidence="1">Uncharacterized protein</fullName>
    </submittedName>
</protein>
<dbReference type="Proteomes" id="UP000743370">
    <property type="component" value="Unassembled WGS sequence"/>
</dbReference>
<gene>
    <name evidence="1" type="ORF">HKW66_Vig0114370</name>
</gene>
<evidence type="ECO:0000313" key="1">
    <source>
        <dbReference type="EMBL" id="KAG2404515.1"/>
    </source>
</evidence>
<dbReference type="EMBL" id="JABFOF010000002">
    <property type="protein sequence ID" value="KAG2404515.1"/>
    <property type="molecule type" value="Genomic_DNA"/>
</dbReference>
<dbReference type="AlphaFoldDB" id="A0A8T0L3E4"/>
<reference evidence="1 2" key="1">
    <citation type="submission" date="2020-05" db="EMBL/GenBank/DDBJ databases">
        <title>Vigna angularis (adzuki bean) Var. LongXiaoDou No. 4 denovo assembly.</title>
        <authorList>
            <person name="Xiang H."/>
        </authorList>
    </citation>
    <scope>NUCLEOTIDE SEQUENCE [LARGE SCALE GENOMIC DNA]</scope>
    <source>
        <tissue evidence="1">Leaf</tissue>
    </source>
</reference>
<accession>A0A8T0L3E4</accession>
<sequence length="121" mass="13171">MMVDSRGSTAHVLCCVSCTLSRKEEDPDGCRVLGIWGLSNGGVDGGCVSVLVVPGRRILEVDLLGAWRGVTRVSRFAPMLPRSWSLRQWSSRQWSSVACYGLVDHKEGNTDSSSSFDPVLN</sequence>
<comment type="caution">
    <text evidence="1">The sequence shown here is derived from an EMBL/GenBank/DDBJ whole genome shotgun (WGS) entry which is preliminary data.</text>
</comment>
<organism evidence="1 2">
    <name type="scientific">Phaseolus angularis</name>
    <name type="common">Azuki bean</name>
    <name type="synonym">Vigna angularis</name>
    <dbReference type="NCBI Taxonomy" id="3914"/>
    <lineage>
        <taxon>Eukaryota</taxon>
        <taxon>Viridiplantae</taxon>
        <taxon>Streptophyta</taxon>
        <taxon>Embryophyta</taxon>
        <taxon>Tracheophyta</taxon>
        <taxon>Spermatophyta</taxon>
        <taxon>Magnoliopsida</taxon>
        <taxon>eudicotyledons</taxon>
        <taxon>Gunneridae</taxon>
        <taxon>Pentapetalae</taxon>
        <taxon>rosids</taxon>
        <taxon>fabids</taxon>
        <taxon>Fabales</taxon>
        <taxon>Fabaceae</taxon>
        <taxon>Papilionoideae</taxon>
        <taxon>50 kb inversion clade</taxon>
        <taxon>NPAAA clade</taxon>
        <taxon>indigoferoid/millettioid clade</taxon>
        <taxon>Phaseoleae</taxon>
        <taxon>Vigna</taxon>
    </lineage>
</organism>
<name>A0A8T0L3E4_PHAAN</name>